<gene>
    <name evidence="7" type="ORF">AAG747_20690</name>
</gene>
<keyword evidence="1 5" id="KW-0547">Nucleotide-binding</keyword>
<feature type="domain" description="AAA+ ATPase" evidence="6">
    <location>
        <begin position="195"/>
        <end position="332"/>
    </location>
</feature>
<evidence type="ECO:0000256" key="2">
    <source>
        <dbReference type="ARBA" id="ARBA00022840"/>
    </source>
</evidence>
<keyword evidence="8" id="KW-1185">Reference proteome</keyword>
<evidence type="ECO:0000259" key="6">
    <source>
        <dbReference type="SMART" id="SM00382"/>
    </source>
</evidence>
<reference evidence="7 8" key="1">
    <citation type="submission" date="2024-04" db="EMBL/GenBank/DDBJ databases">
        <title>Novel genus in family Flammeovirgaceae.</title>
        <authorList>
            <person name="Nguyen T.H."/>
            <person name="Vuong T.Q."/>
            <person name="Le H."/>
            <person name="Kim S.-G."/>
        </authorList>
    </citation>
    <scope>NUCLEOTIDE SEQUENCE [LARGE SCALE GENOMIC DNA]</scope>
    <source>
        <strain evidence="7 8">JCM 23209</strain>
    </source>
</reference>
<dbReference type="InterPro" id="IPR011990">
    <property type="entry name" value="TPR-like_helical_dom_sf"/>
</dbReference>
<evidence type="ECO:0000313" key="7">
    <source>
        <dbReference type="EMBL" id="MEN7550348.1"/>
    </source>
</evidence>
<dbReference type="InterPro" id="IPR003959">
    <property type="entry name" value="ATPase_AAA_core"/>
</dbReference>
<dbReference type="PROSITE" id="PS00674">
    <property type="entry name" value="AAA"/>
    <property type="match status" value="1"/>
</dbReference>
<keyword evidence="2 5" id="KW-0067">ATP-binding</keyword>
<dbReference type="Proteomes" id="UP001403385">
    <property type="component" value="Unassembled WGS sequence"/>
</dbReference>
<dbReference type="PANTHER" id="PTHR23077:SF171">
    <property type="entry name" value="NUCLEAR VALOSIN-CONTAINING PROTEIN-LIKE"/>
    <property type="match status" value="1"/>
</dbReference>
<dbReference type="Pfam" id="PF00004">
    <property type="entry name" value="AAA"/>
    <property type="match status" value="1"/>
</dbReference>
<evidence type="ECO:0000256" key="1">
    <source>
        <dbReference type="ARBA" id="ARBA00022741"/>
    </source>
</evidence>
<evidence type="ECO:0000256" key="3">
    <source>
        <dbReference type="ARBA" id="ARBA00023054"/>
    </source>
</evidence>
<dbReference type="Gene3D" id="3.40.50.300">
    <property type="entry name" value="P-loop containing nucleotide triphosphate hydrolases"/>
    <property type="match status" value="1"/>
</dbReference>
<dbReference type="InterPro" id="IPR050168">
    <property type="entry name" value="AAA_ATPase_domain"/>
</dbReference>
<protein>
    <submittedName>
        <fullName evidence="7">AAA family ATPase</fullName>
    </submittedName>
</protein>
<evidence type="ECO:0000256" key="4">
    <source>
        <dbReference type="PROSITE-ProRule" id="PRU00339"/>
    </source>
</evidence>
<comment type="similarity">
    <text evidence="5">Belongs to the AAA ATPase family.</text>
</comment>
<dbReference type="InterPro" id="IPR027417">
    <property type="entry name" value="P-loop_NTPase"/>
</dbReference>
<dbReference type="PANTHER" id="PTHR23077">
    <property type="entry name" value="AAA-FAMILY ATPASE"/>
    <property type="match status" value="1"/>
</dbReference>
<dbReference type="Pfam" id="PF17862">
    <property type="entry name" value="AAA_lid_3"/>
    <property type="match status" value="1"/>
</dbReference>
<dbReference type="SUPFAM" id="SSF52540">
    <property type="entry name" value="P-loop containing nucleoside triphosphate hydrolases"/>
    <property type="match status" value="1"/>
</dbReference>
<dbReference type="SUPFAM" id="SSF48452">
    <property type="entry name" value="TPR-like"/>
    <property type="match status" value="1"/>
</dbReference>
<organism evidence="7 8">
    <name type="scientific">Rapidithrix thailandica</name>
    <dbReference type="NCBI Taxonomy" id="413964"/>
    <lineage>
        <taxon>Bacteria</taxon>
        <taxon>Pseudomonadati</taxon>
        <taxon>Bacteroidota</taxon>
        <taxon>Cytophagia</taxon>
        <taxon>Cytophagales</taxon>
        <taxon>Flammeovirgaceae</taxon>
        <taxon>Rapidithrix</taxon>
    </lineage>
</organism>
<name>A0AAW9SD14_9BACT</name>
<dbReference type="PROSITE" id="PS50005">
    <property type="entry name" value="TPR"/>
    <property type="match status" value="1"/>
</dbReference>
<dbReference type="EMBL" id="JBDKWZ010000013">
    <property type="protein sequence ID" value="MEN7550348.1"/>
    <property type="molecule type" value="Genomic_DNA"/>
</dbReference>
<dbReference type="AlphaFoldDB" id="A0AAW9SD14"/>
<dbReference type="Gene3D" id="1.25.40.10">
    <property type="entry name" value="Tetratricopeptide repeat domain"/>
    <property type="match status" value="1"/>
</dbReference>
<dbReference type="InterPro" id="IPR041569">
    <property type="entry name" value="AAA_lid_3"/>
</dbReference>
<dbReference type="GO" id="GO:0016887">
    <property type="term" value="F:ATP hydrolysis activity"/>
    <property type="evidence" value="ECO:0007669"/>
    <property type="project" value="InterPro"/>
</dbReference>
<dbReference type="SMART" id="SM00382">
    <property type="entry name" value="AAA"/>
    <property type="match status" value="1"/>
</dbReference>
<evidence type="ECO:0000313" key="8">
    <source>
        <dbReference type="Proteomes" id="UP001403385"/>
    </source>
</evidence>
<comment type="caution">
    <text evidence="7">The sequence shown here is derived from an EMBL/GenBank/DDBJ whole genome shotgun (WGS) entry which is preliminary data.</text>
</comment>
<dbReference type="FunFam" id="3.40.50.300:FF:001025">
    <property type="entry name" value="ATPase family, AAA domain-containing 2B"/>
    <property type="match status" value="1"/>
</dbReference>
<keyword evidence="4" id="KW-0802">TPR repeat</keyword>
<dbReference type="InterPro" id="IPR003960">
    <property type="entry name" value="ATPase_AAA_CS"/>
</dbReference>
<dbReference type="Gene3D" id="1.10.8.60">
    <property type="match status" value="1"/>
</dbReference>
<feature type="repeat" description="TPR" evidence="4">
    <location>
        <begin position="87"/>
        <end position="120"/>
    </location>
</feature>
<accession>A0AAW9SD14</accession>
<dbReference type="InterPro" id="IPR003593">
    <property type="entry name" value="AAA+_ATPase"/>
</dbReference>
<dbReference type="RefSeq" id="WP_346823130.1">
    <property type="nucleotide sequence ID" value="NZ_JBDKWZ010000013.1"/>
</dbReference>
<evidence type="ECO:0000256" key="5">
    <source>
        <dbReference type="RuleBase" id="RU003651"/>
    </source>
</evidence>
<dbReference type="InterPro" id="IPR019734">
    <property type="entry name" value="TPR_rpt"/>
</dbReference>
<keyword evidence="3" id="KW-0175">Coiled coil</keyword>
<proteinExistence type="inferred from homology"/>
<dbReference type="GO" id="GO:0005524">
    <property type="term" value="F:ATP binding"/>
    <property type="evidence" value="ECO:0007669"/>
    <property type="project" value="UniProtKB-KW"/>
</dbReference>
<sequence>MKPDDISKLREALALSPDNDYLRLILIQALINHQSYEDALSECLTLLSKNPQHLQGKLHLATCYLGKSETGTAIIILEEIIDTHPSAEVYVLLAKAYLLEKDLLKATGFYQKAKELDSEIQDEQLDRELTLKGMESLPVEDDFAQQVEASIQPKSKDKVTFAEVGGMEKEKEEIRIKIIHPLQHADLYEAYGKKVGGGILLYGPPGCGKTHLAKATAGEIDSEFISVGINDILDMYIGNSERNLHQLFEKARTLSPCVLFFDEVDALGANRSDLRTSAGRNIINQFLSELDGIHGGNDGLLIMGATNAPWHLDPAFRRPGRFDRIIFVSPPDPESRKAITRVCLEKKPVEKVDFDKVAKQMKDFSGADIKAVIDWAVEEKIKEAMKLGSPSPITTQDLLKASKKIKPSTKEWFVTARNYALYANESGIYDEILEYLNIKK</sequence>